<dbReference type="EMBL" id="LOSJ02000002">
    <property type="protein sequence ID" value="PNM56610.1"/>
    <property type="molecule type" value="Genomic_DNA"/>
</dbReference>
<comment type="caution">
    <text evidence="1">The sequence shown here is derived from an EMBL/GenBank/DDBJ whole genome shotgun (WGS) entry which is preliminary data.</text>
</comment>
<gene>
    <name evidence="1" type="ORF">AL544_011225</name>
</gene>
<accession>A0A2J9UYK5</accession>
<organism evidence="1 2">
    <name type="scientific">Vibrio mimicus</name>
    <dbReference type="NCBI Taxonomy" id="674"/>
    <lineage>
        <taxon>Bacteria</taxon>
        <taxon>Pseudomonadati</taxon>
        <taxon>Pseudomonadota</taxon>
        <taxon>Gammaproteobacteria</taxon>
        <taxon>Vibrionales</taxon>
        <taxon>Vibrionaceae</taxon>
        <taxon>Vibrio</taxon>
    </lineage>
</organism>
<sequence>MFLTQMTTFSVENTHRLAGRHSVVALRYLVNFKFKNEKALALSEHQRAALGRQCRPPIPEFCTRT</sequence>
<name>A0A2J9UYK5_VIBMI</name>
<reference evidence="1" key="1">
    <citation type="submission" date="2017-12" db="EMBL/GenBank/DDBJ databases">
        <title>FDA dAtabase for Regulatory Grade micrObial Sequences (FDA-ARGOS): Supporting development and validation of Infectious Disease Dx tests.</title>
        <authorList>
            <person name="Hoffmann M."/>
            <person name="Allard M."/>
            <person name="Evans P."/>
            <person name="Brown E."/>
            <person name="Tallon L.J."/>
            <person name="Sadzewicz L."/>
            <person name="Sengamalay N."/>
            <person name="Ott S."/>
            <person name="Godinez A."/>
            <person name="Nagaraj S."/>
            <person name="Vavikolanu K."/>
            <person name="Aluvathingal J."/>
            <person name="Nadendla S."/>
            <person name="Hobson J."/>
            <person name="Sichtig H."/>
        </authorList>
    </citation>
    <scope>NUCLEOTIDE SEQUENCE [LARGE SCALE GENOMIC DNA]</scope>
    <source>
        <strain evidence="1">FDAARGOS_113</strain>
    </source>
</reference>
<keyword evidence="2" id="KW-1185">Reference proteome</keyword>
<dbReference type="Proteomes" id="UP000053748">
    <property type="component" value="Unassembled WGS sequence"/>
</dbReference>
<evidence type="ECO:0000313" key="1">
    <source>
        <dbReference type="EMBL" id="PNM56610.1"/>
    </source>
</evidence>
<protein>
    <submittedName>
        <fullName evidence="1">Uncharacterized protein</fullName>
    </submittedName>
</protein>
<dbReference type="KEGG" id="vmi:AL543_21475"/>
<dbReference type="AlphaFoldDB" id="A0A2J9UYK5"/>
<evidence type="ECO:0000313" key="2">
    <source>
        <dbReference type="Proteomes" id="UP000053748"/>
    </source>
</evidence>
<proteinExistence type="predicted"/>